<comment type="caution">
    <text evidence="2">The sequence shown here is derived from an EMBL/GenBank/DDBJ whole genome shotgun (WGS) entry which is preliminary data.</text>
</comment>
<sequence>MSFKLTQVSDIIGGEKMQDIGLNMVGQPIGSKWVEYDIQSEEDELKQQLKEQQNNGKSGLNLNLNLSQEQLDIEQRKKDDEEFNRIVNKIPSVDEQKRLEGSAKQKERRISKMSKSPRQTNKQQQPEQQQQIPKAETSTDKLTSINDLEKELEAMRYTRTVPNRTDAAANTTIPSLPSTPAQNIRSLQISRSWVNK</sequence>
<accession>A0A5J4WB41</accession>
<dbReference type="AlphaFoldDB" id="A0A5J4WB41"/>
<dbReference type="Proteomes" id="UP000324800">
    <property type="component" value="Unassembled WGS sequence"/>
</dbReference>
<reference evidence="2 3" key="1">
    <citation type="submission" date="2019-03" db="EMBL/GenBank/DDBJ databases">
        <title>Single cell metagenomics reveals metabolic interactions within the superorganism composed of flagellate Streblomastix strix and complex community of Bacteroidetes bacteria on its surface.</title>
        <authorList>
            <person name="Treitli S.C."/>
            <person name="Kolisko M."/>
            <person name="Husnik F."/>
            <person name="Keeling P."/>
            <person name="Hampl V."/>
        </authorList>
    </citation>
    <scope>NUCLEOTIDE SEQUENCE [LARGE SCALE GENOMIC DNA]</scope>
    <source>
        <strain evidence="2">ST1C</strain>
    </source>
</reference>
<gene>
    <name evidence="2" type="ORF">EZS28_012308</name>
</gene>
<evidence type="ECO:0000313" key="3">
    <source>
        <dbReference type="Proteomes" id="UP000324800"/>
    </source>
</evidence>
<dbReference type="EMBL" id="SNRW01002636">
    <property type="protein sequence ID" value="KAA6392164.1"/>
    <property type="molecule type" value="Genomic_DNA"/>
</dbReference>
<feature type="compositionally biased region" description="Basic and acidic residues" evidence="1">
    <location>
        <begin position="147"/>
        <end position="156"/>
    </location>
</feature>
<organism evidence="2 3">
    <name type="scientific">Streblomastix strix</name>
    <dbReference type="NCBI Taxonomy" id="222440"/>
    <lineage>
        <taxon>Eukaryota</taxon>
        <taxon>Metamonada</taxon>
        <taxon>Preaxostyla</taxon>
        <taxon>Oxymonadida</taxon>
        <taxon>Streblomastigidae</taxon>
        <taxon>Streblomastix</taxon>
    </lineage>
</organism>
<evidence type="ECO:0000256" key="1">
    <source>
        <dbReference type="SAM" id="MobiDB-lite"/>
    </source>
</evidence>
<proteinExistence type="predicted"/>
<feature type="region of interest" description="Disordered" evidence="1">
    <location>
        <begin position="89"/>
        <end position="182"/>
    </location>
</feature>
<protein>
    <submittedName>
        <fullName evidence="2">Uncharacterized protein</fullName>
    </submittedName>
</protein>
<feature type="compositionally biased region" description="Basic and acidic residues" evidence="1">
    <location>
        <begin position="92"/>
        <end position="110"/>
    </location>
</feature>
<feature type="compositionally biased region" description="Low complexity" evidence="1">
    <location>
        <begin position="119"/>
        <end position="131"/>
    </location>
</feature>
<evidence type="ECO:0000313" key="2">
    <source>
        <dbReference type="EMBL" id="KAA6392164.1"/>
    </source>
</evidence>
<feature type="compositionally biased region" description="Polar residues" evidence="1">
    <location>
        <begin position="160"/>
        <end position="182"/>
    </location>
</feature>
<name>A0A5J4WB41_9EUKA</name>